<accession>A0AAF0FWS6</accession>
<name>A0AAF0FWS6_9EURY</name>
<dbReference type="PANTHER" id="PTHR33397">
    <property type="entry name" value="UPF0331 PROTEIN YUTE"/>
    <property type="match status" value="1"/>
</dbReference>
<dbReference type="InterPro" id="IPR008201">
    <property type="entry name" value="HepT-like"/>
</dbReference>
<dbReference type="GO" id="GO:0016787">
    <property type="term" value="F:hydrolase activity"/>
    <property type="evidence" value="ECO:0007669"/>
    <property type="project" value="UniProtKB-KW"/>
</dbReference>
<evidence type="ECO:0000256" key="4">
    <source>
        <dbReference type="ARBA" id="ARBA00022801"/>
    </source>
</evidence>
<dbReference type="KEGG" id="manq:L1994_03210"/>
<evidence type="ECO:0000256" key="3">
    <source>
        <dbReference type="ARBA" id="ARBA00022722"/>
    </source>
</evidence>
<dbReference type="InterPro" id="IPR052379">
    <property type="entry name" value="Type_VII_TA_RNase"/>
</dbReference>
<evidence type="ECO:0000256" key="1">
    <source>
        <dbReference type="ARBA" id="ARBA00022553"/>
    </source>
</evidence>
<dbReference type="Proteomes" id="UP001218895">
    <property type="component" value="Chromosome"/>
</dbReference>
<comment type="similarity">
    <text evidence="5">Belongs to the HepT RNase toxin family.</text>
</comment>
<dbReference type="GO" id="GO:0004540">
    <property type="term" value="F:RNA nuclease activity"/>
    <property type="evidence" value="ECO:0007669"/>
    <property type="project" value="InterPro"/>
</dbReference>
<keyword evidence="7" id="KW-1185">Reference proteome</keyword>
<dbReference type="EMBL" id="CP091092">
    <property type="protein sequence ID" value="WFN37415.1"/>
    <property type="molecule type" value="Genomic_DNA"/>
</dbReference>
<keyword evidence="1" id="KW-0597">Phosphoprotein</keyword>
<sequence length="136" mass="16047">MPHDKISRKTEFIIGKLRFLRENKPESPEIFKNDEILQMAILYGIHTAIEALVDMAIIIETCRSKRKNVGDYERIASLFENELINEDEYNTLRRLNGLRNAIVHTYDTLILDEIYINYESIFKDIGIITRSFCEKY</sequence>
<evidence type="ECO:0000256" key="2">
    <source>
        <dbReference type="ARBA" id="ARBA00022649"/>
    </source>
</evidence>
<keyword evidence="3" id="KW-0540">Nuclease</keyword>
<organism evidence="6 7">
    <name type="scientific">Methanomicrobium antiquum</name>
    <dbReference type="NCBI Taxonomy" id="487686"/>
    <lineage>
        <taxon>Archaea</taxon>
        <taxon>Methanobacteriati</taxon>
        <taxon>Methanobacteriota</taxon>
        <taxon>Stenosarchaea group</taxon>
        <taxon>Methanomicrobia</taxon>
        <taxon>Methanomicrobiales</taxon>
        <taxon>Methanomicrobiaceae</taxon>
        <taxon>Methanomicrobium</taxon>
    </lineage>
</organism>
<proteinExistence type="inferred from homology"/>
<gene>
    <name evidence="6" type="ORF">L1994_03210</name>
</gene>
<keyword evidence="4" id="KW-0378">Hydrolase</keyword>
<dbReference type="PANTHER" id="PTHR33397:SF5">
    <property type="entry name" value="RNASE YUTE-RELATED"/>
    <property type="match status" value="1"/>
</dbReference>
<evidence type="ECO:0000256" key="5">
    <source>
        <dbReference type="ARBA" id="ARBA00024207"/>
    </source>
</evidence>
<reference evidence="6" key="1">
    <citation type="submission" date="2022-01" db="EMBL/GenBank/DDBJ databases">
        <title>Complete genome of Methanomicrobium antiquum DSM 21220.</title>
        <authorList>
            <person name="Chen S.-C."/>
            <person name="You Y.-T."/>
            <person name="Zhou Y.-Z."/>
            <person name="Lai M.-C."/>
        </authorList>
    </citation>
    <scope>NUCLEOTIDE SEQUENCE</scope>
    <source>
        <strain evidence="6">DSM 21220</strain>
    </source>
</reference>
<evidence type="ECO:0000313" key="6">
    <source>
        <dbReference type="EMBL" id="WFN37415.1"/>
    </source>
</evidence>
<dbReference type="Pfam" id="PF01934">
    <property type="entry name" value="HepT-like"/>
    <property type="match status" value="1"/>
</dbReference>
<dbReference type="Gene3D" id="1.20.120.580">
    <property type="entry name" value="bsu32300-like"/>
    <property type="match status" value="1"/>
</dbReference>
<dbReference type="NCBIfam" id="NF047751">
    <property type="entry name" value="HepT_toxin"/>
    <property type="match status" value="1"/>
</dbReference>
<dbReference type="AlphaFoldDB" id="A0AAF0FWS6"/>
<dbReference type="RefSeq" id="WP_278100254.1">
    <property type="nucleotide sequence ID" value="NZ_CP091092.1"/>
</dbReference>
<evidence type="ECO:0000313" key="7">
    <source>
        <dbReference type="Proteomes" id="UP001218895"/>
    </source>
</evidence>
<dbReference type="GeneID" id="79949371"/>
<dbReference type="GO" id="GO:0110001">
    <property type="term" value="C:toxin-antitoxin complex"/>
    <property type="evidence" value="ECO:0007669"/>
    <property type="project" value="InterPro"/>
</dbReference>
<dbReference type="InterPro" id="IPR037038">
    <property type="entry name" value="HepT-like_sf"/>
</dbReference>
<protein>
    <submittedName>
        <fullName evidence="6">DUF86 domain-containing protein</fullName>
    </submittedName>
</protein>
<keyword evidence="2" id="KW-1277">Toxin-antitoxin system</keyword>